<feature type="domain" description="HTH cro/C1-type" evidence="1">
    <location>
        <begin position="6"/>
        <end position="62"/>
    </location>
</feature>
<dbReference type="OrthoDB" id="9808428at2"/>
<dbReference type="InterPro" id="IPR008538">
    <property type="entry name" value="Uma2"/>
</dbReference>
<dbReference type="InterPro" id="IPR011335">
    <property type="entry name" value="Restrct_endonuc-II-like"/>
</dbReference>
<dbReference type="GO" id="GO:0004519">
    <property type="term" value="F:endonuclease activity"/>
    <property type="evidence" value="ECO:0007669"/>
    <property type="project" value="UniProtKB-KW"/>
</dbReference>
<dbReference type="Gene3D" id="1.10.260.40">
    <property type="entry name" value="lambda repressor-like DNA-binding domains"/>
    <property type="match status" value="1"/>
</dbReference>
<evidence type="ECO:0000259" key="1">
    <source>
        <dbReference type="PROSITE" id="PS50943"/>
    </source>
</evidence>
<keyword evidence="2" id="KW-0378">Hydrolase</keyword>
<proteinExistence type="predicted"/>
<accession>A0A1T4W197</accession>
<dbReference type="PROSITE" id="PS50943">
    <property type="entry name" value="HTH_CROC1"/>
    <property type="match status" value="1"/>
</dbReference>
<dbReference type="PANTHER" id="PTHR34107">
    <property type="entry name" value="SLL0198 PROTEIN-RELATED"/>
    <property type="match status" value="1"/>
</dbReference>
<dbReference type="CDD" id="cd06260">
    <property type="entry name" value="DUF820-like"/>
    <property type="match status" value="1"/>
</dbReference>
<dbReference type="EMBL" id="FUXZ01000014">
    <property type="protein sequence ID" value="SKA70818.1"/>
    <property type="molecule type" value="Genomic_DNA"/>
</dbReference>
<evidence type="ECO:0000313" key="3">
    <source>
        <dbReference type="Proteomes" id="UP000190814"/>
    </source>
</evidence>
<dbReference type="InterPro" id="IPR001387">
    <property type="entry name" value="Cro/C1-type_HTH"/>
</dbReference>
<dbReference type="SUPFAM" id="SSF47413">
    <property type="entry name" value="lambda repressor-like DNA-binding domains"/>
    <property type="match status" value="1"/>
</dbReference>
<keyword evidence="2" id="KW-0255">Endonuclease</keyword>
<sequence length="267" mass="30815">MNIEEMKEKKRELGYSIKQISKLSGVPMTTIQKIFSGETKSPRYETMQALTKVFEKKNYSYMFGETAVPYGAGDDEKTIEDYYALPEGLHVELIDGKFYNKYGYDDIYDMSGPSTTHQFISDEIITIFKTFIRDNKGRCLPFTSPIDVQLDENDNSIVQPDILILCDRDKLTKEKIIGAPDFIIEIASPNNVAADTVTKMLKYRKSGVKEYWIIFPIEEKIMVYEFTKQDLPVEYSFTDEIPVGIWDGKCKVDFNKIKQSLHEIYGE</sequence>
<dbReference type="RefSeq" id="WP_078766952.1">
    <property type="nucleotide sequence ID" value="NZ_FUXZ01000014.1"/>
</dbReference>
<dbReference type="SMART" id="SM00530">
    <property type="entry name" value="HTH_XRE"/>
    <property type="match status" value="1"/>
</dbReference>
<protein>
    <submittedName>
        <fullName evidence="2">Endonuclease, Uma2 family (Restriction endonuclease fold)</fullName>
    </submittedName>
</protein>
<dbReference type="Proteomes" id="UP000190814">
    <property type="component" value="Unassembled WGS sequence"/>
</dbReference>
<dbReference type="AlphaFoldDB" id="A0A1T4W197"/>
<organism evidence="2 3">
    <name type="scientific">Eubacterium uniforme</name>
    <dbReference type="NCBI Taxonomy" id="39495"/>
    <lineage>
        <taxon>Bacteria</taxon>
        <taxon>Bacillati</taxon>
        <taxon>Bacillota</taxon>
        <taxon>Clostridia</taxon>
        <taxon>Eubacteriales</taxon>
        <taxon>Eubacteriaceae</taxon>
        <taxon>Eubacterium</taxon>
    </lineage>
</organism>
<keyword evidence="2" id="KW-0540">Nuclease</keyword>
<reference evidence="2 3" key="1">
    <citation type="submission" date="2017-02" db="EMBL/GenBank/DDBJ databases">
        <authorList>
            <person name="Peterson S.W."/>
        </authorList>
    </citation>
    <scope>NUCLEOTIDE SEQUENCE [LARGE SCALE GENOMIC DNA]</scope>
    <source>
        <strain evidence="2 3">ATCC 35992</strain>
    </source>
</reference>
<dbReference type="SUPFAM" id="SSF52980">
    <property type="entry name" value="Restriction endonuclease-like"/>
    <property type="match status" value="1"/>
</dbReference>
<keyword evidence="3" id="KW-1185">Reference proteome</keyword>
<dbReference type="Pfam" id="PF05685">
    <property type="entry name" value="Uma2"/>
    <property type="match status" value="1"/>
</dbReference>
<gene>
    <name evidence="2" type="ORF">SAMN02745111_02124</name>
</gene>
<dbReference type="Pfam" id="PF01381">
    <property type="entry name" value="HTH_3"/>
    <property type="match status" value="1"/>
</dbReference>
<dbReference type="GO" id="GO:0003677">
    <property type="term" value="F:DNA binding"/>
    <property type="evidence" value="ECO:0007669"/>
    <property type="project" value="InterPro"/>
</dbReference>
<dbReference type="Gene3D" id="3.90.1570.10">
    <property type="entry name" value="tt1808, chain A"/>
    <property type="match status" value="1"/>
</dbReference>
<dbReference type="InterPro" id="IPR010982">
    <property type="entry name" value="Lambda_DNA-bd_dom_sf"/>
</dbReference>
<evidence type="ECO:0000313" key="2">
    <source>
        <dbReference type="EMBL" id="SKA70818.1"/>
    </source>
</evidence>
<dbReference type="InterPro" id="IPR012296">
    <property type="entry name" value="Nuclease_put_TT1808"/>
</dbReference>
<name>A0A1T4W197_9FIRM</name>
<dbReference type="PANTHER" id="PTHR34107:SF4">
    <property type="entry name" value="SLL1222 PROTEIN"/>
    <property type="match status" value="1"/>
</dbReference>